<evidence type="ECO:0000313" key="2">
    <source>
        <dbReference type="EMBL" id="EER19885.1"/>
    </source>
</evidence>
<evidence type="ECO:0000256" key="1">
    <source>
        <dbReference type="SAM" id="MobiDB-lite"/>
    </source>
</evidence>
<accession>C5K6G5</accession>
<dbReference type="Proteomes" id="UP000007800">
    <property type="component" value="Unassembled WGS sequence"/>
</dbReference>
<dbReference type="EMBL" id="GG670888">
    <property type="protein sequence ID" value="EER19885.1"/>
    <property type="molecule type" value="Genomic_DNA"/>
</dbReference>
<keyword evidence="3" id="KW-1185">Reference proteome</keyword>
<feature type="compositionally biased region" description="Low complexity" evidence="1">
    <location>
        <begin position="13"/>
        <end position="22"/>
    </location>
</feature>
<dbReference type="PANTHER" id="PTHR15615">
    <property type="match status" value="1"/>
</dbReference>
<dbReference type="InParanoid" id="C5K6G5"/>
<feature type="compositionally biased region" description="Polar residues" evidence="1">
    <location>
        <begin position="1"/>
        <end position="12"/>
    </location>
</feature>
<dbReference type="OrthoDB" id="337735at2759"/>
<dbReference type="InterPro" id="IPR036915">
    <property type="entry name" value="Cyclin-like_sf"/>
</dbReference>
<dbReference type="SUPFAM" id="SSF47954">
    <property type="entry name" value="Cyclin-like"/>
    <property type="match status" value="1"/>
</dbReference>
<proteinExistence type="predicted"/>
<dbReference type="GO" id="GO:0019901">
    <property type="term" value="F:protein kinase binding"/>
    <property type="evidence" value="ECO:0007669"/>
    <property type="project" value="InterPro"/>
</dbReference>
<dbReference type="Gene3D" id="1.10.472.10">
    <property type="entry name" value="Cyclin-like"/>
    <property type="match status" value="1"/>
</dbReference>
<reference evidence="2 3" key="1">
    <citation type="submission" date="2008-07" db="EMBL/GenBank/DDBJ databases">
        <authorList>
            <person name="El-Sayed N."/>
            <person name="Caler E."/>
            <person name="Inman J."/>
            <person name="Amedeo P."/>
            <person name="Hass B."/>
            <person name="Wortman J."/>
        </authorList>
    </citation>
    <scope>NUCLEOTIDE SEQUENCE [LARGE SCALE GENOMIC DNA]</scope>
    <source>
        <strain evidence="3">ATCC 50983 / TXsc</strain>
    </source>
</reference>
<dbReference type="RefSeq" id="XP_002788089.1">
    <property type="nucleotide sequence ID" value="XM_002788043.1"/>
</dbReference>
<dbReference type="AlphaFoldDB" id="C5K6G5"/>
<gene>
    <name evidence="2" type="ORF">Pmar_PMAR006777</name>
</gene>
<feature type="region of interest" description="Disordered" evidence="1">
    <location>
        <begin position="1"/>
        <end position="39"/>
    </location>
</feature>
<dbReference type="InterPro" id="IPR013922">
    <property type="entry name" value="Cyclin_PHO80-like"/>
</dbReference>
<sequence length="255" mass="28920">MSTLIASSPWGQSDSVSTTTDDLSLPDHPSKLSARPFSRKNGALLYTTKTTHYQRQQQEQQEKEDNSISSGRILSSFSKLLARMVHQSEAATEYFGPGQFTRFHAVRVPVISVEAYFKRLIRKFDCSTSSVIVALIYIDRVRMGRINVFRINSYSIHRILLSALLVATKFYDDCYYSNANYAKMAGIRLHELNSLEAGFLRLINWSLTVTPEQFEAYRTLLEIRDLDAEVYSNLDTSGGDKQLVSSATFHLSHLL</sequence>
<dbReference type="PANTHER" id="PTHR15615:SF108">
    <property type="entry name" value="PROTEIN CNPPD1"/>
    <property type="match status" value="1"/>
</dbReference>
<evidence type="ECO:0000313" key="3">
    <source>
        <dbReference type="Proteomes" id="UP000007800"/>
    </source>
</evidence>
<dbReference type="Pfam" id="PF08613">
    <property type="entry name" value="Cyclin"/>
    <property type="match status" value="1"/>
</dbReference>
<organism evidence="3">
    <name type="scientific">Perkinsus marinus (strain ATCC 50983 / TXsc)</name>
    <dbReference type="NCBI Taxonomy" id="423536"/>
    <lineage>
        <taxon>Eukaryota</taxon>
        <taxon>Sar</taxon>
        <taxon>Alveolata</taxon>
        <taxon>Perkinsozoa</taxon>
        <taxon>Perkinsea</taxon>
        <taxon>Perkinsida</taxon>
        <taxon>Perkinsidae</taxon>
        <taxon>Perkinsus</taxon>
    </lineage>
</organism>
<protein>
    <submittedName>
        <fullName evidence="2">Cyclin 6 pcl7, putative</fullName>
    </submittedName>
</protein>
<dbReference type="CDD" id="cd20558">
    <property type="entry name" value="CYCLIN_ScPCL7-like"/>
    <property type="match status" value="1"/>
</dbReference>
<dbReference type="GeneID" id="9058396"/>
<name>C5K6G5_PERM5</name>